<protein>
    <submittedName>
        <fullName evidence="7">Transcriptional regulator with HTH domain and aminotransferase domain</fullName>
    </submittedName>
</protein>
<dbReference type="AlphaFoldDB" id="G8LXA2"/>
<evidence type="ECO:0000256" key="1">
    <source>
        <dbReference type="ARBA" id="ARBA00005384"/>
    </source>
</evidence>
<name>G8LXA2_ACECE</name>
<dbReference type="RefSeq" id="WP_014255372.1">
    <property type="nucleotide sequence ID" value="NC_016627.1"/>
</dbReference>
<dbReference type="eggNOG" id="COG1167">
    <property type="taxonomic scope" value="Bacteria"/>
</dbReference>
<dbReference type="CDD" id="cd00609">
    <property type="entry name" value="AAT_like"/>
    <property type="match status" value="1"/>
</dbReference>
<reference evidence="7 8" key="2">
    <citation type="journal article" date="2012" name="Stand. Genomic Sci.">
        <title>Complete Genome Sequence of Clostridium clariflavum DSM 19732.</title>
        <authorList>
            <person name="Izquierdo J.A."/>
            <person name="Goodwin L."/>
            <person name="Davenport K.W."/>
            <person name="Teshima H."/>
            <person name="Bruce D."/>
            <person name="Detter C."/>
            <person name="Tapia R."/>
            <person name="Han S."/>
            <person name="Land M."/>
            <person name="Hauser L."/>
            <person name="Jeffries C.D."/>
            <person name="Han J."/>
            <person name="Pitluck S."/>
            <person name="Nolan M."/>
            <person name="Chen A."/>
            <person name="Huntemann M."/>
            <person name="Mavromatis K."/>
            <person name="Mikhailova N."/>
            <person name="Liolios K."/>
            <person name="Woyke T."/>
            <person name="Lynd L.R."/>
        </authorList>
    </citation>
    <scope>NUCLEOTIDE SEQUENCE [LARGE SCALE GENOMIC DNA]</scope>
    <source>
        <strain evidence="8">DSM 19732 / NBRC 101661 / EBR45</strain>
    </source>
</reference>
<dbReference type="InterPro" id="IPR036388">
    <property type="entry name" value="WH-like_DNA-bd_sf"/>
</dbReference>
<evidence type="ECO:0000256" key="4">
    <source>
        <dbReference type="ARBA" id="ARBA00023125"/>
    </source>
</evidence>
<keyword evidence="8" id="KW-1185">Reference proteome</keyword>
<dbReference type="Proteomes" id="UP000005435">
    <property type="component" value="Chromosome"/>
</dbReference>
<evidence type="ECO:0000313" key="7">
    <source>
        <dbReference type="EMBL" id="AEV68793.1"/>
    </source>
</evidence>
<organism evidence="7 8">
    <name type="scientific">Acetivibrio clariflavus (strain DSM 19732 / NBRC 101661 / EBR45)</name>
    <name type="common">Clostridium clariflavum</name>
    <dbReference type="NCBI Taxonomy" id="720554"/>
    <lineage>
        <taxon>Bacteria</taxon>
        <taxon>Bacillati</taxon>
        <taxon>Bacillota</taxon>
        <taxon>Clostridia</taxon>
        <taxon>Eubacteriales</taxon>
        <taxon>Oscillospiraceae</taxon>
        <taxon>Acetivibrio</taxon>
    </lineage>
</organism>
<evidence type="ECO:0000313" key="8">
    <source>
        <dbReference type="Proteomes" id="UP000005435"/>
    </source>
</evidence>
<keyword evidence="7" id="KW-0808">Transferase</keyword>
<keyword evidence="4" id="KW-0238">DNA-binding</keyword>
<dbReference type="OrthoDB" id="9808770at2"/>
<dbReference type="PANTHER" id="PTHR46577">
    <property type="entry name" value="HTH-TYPE TRANSCRIPTIONAL REGULATORY PROTEIN GABR"/>
    <property type="match status" value="1"/>
</dbReference>
<evidence type="ECO:0000259" key="6">
    <source>
        <dbReference type="PROSITE" id="PS50949"/>
    </source>
</evidence>
<keyword evidence="7" id="KW-0032">Aminotransferase</keyword>
<dbReference type="SUPFAM" id="SSF53383">
    <property type="entry name" value="PLP-dependent transferases"/>
    <property type="match status" value="1"/>
</dbReference>
<proteinExistence type="inferred from homology"/>
<dbReference type="GO" id="GO:0003677">
    <property type="term" value="F:DNA binding"/>
    <property type="evidence" value="ECO:0007669"/>
    <property type="project" value="UniProtKB-KW"/>
</dbReference>
<dbReference type="InterPro" id="IPR015421">
    <property type="entry name" value="PyrdxlP-dep_Trfase_major"/>
</dbReference>
<dbReference type="InterPro" id="IPR004839">
    <property type="entry name" value="Aminotransferase_I/II_large"/>
</dbReference>
<dbReference type="InterPro" id="IPR036390">
    <property type="entry name" value="WH_DNA-bd_sf"/>
</dbReference>
<dbReference type="InterPro" id="IPR000524">
    <property type="entry name" value="Tscrpt_reg_HTH_GntR"/>
</dbReference>
<dbReference type="EMBL" id="CP003065">
    <property type="protein sequence ID" value="AEV68793.1"/>
    <property type="molecule type" value="Genomic_DNA"/>
</dbReference>
<sequence>MLTYSFASIGSDSLYHHLYKCIKNDILQGILAPGTKMPSKRSFAKNLNISTITVENAYAQLMAEGYIYSLPKKGYFVSDITNTIQTKVKPKSENIAETEKTKSYFADFLSNSTNHANFPFSIWAKIMREIISEKSEELMIKPPCGGISELRQAIALYLHEFRGMKVSPNQIIIGAGTEYLYGLIIQLLGHDKIFAVEDPGYKKIALIYLSNGVKCEYIPIDESGISIKDLEESKADIVHISPSHHYPTGIVTPISRRYEILGWASKSDSRYIIEDDYDCEFRLLGKPIPSLQSIDVMEKVIYMNTFTKSLASTIRISYMVLPAHLLERFYSKLGFYSCTVSNFEQYTLAKFIRDGYFEKHINRMRNFYRNQRDLILQCIKNSPLSSYVTIKEENSGLHFLMNIKTTLSDDEIVSRAEQEGLRISCLSQYYHKSAPNTEHTIIINYSGIESNKIEEAIQRLSKCLLS</sequence>
<comment type="similarity">
    <text evidence="1">In the C-terminal section; belongs to the class-I pyridoxal-phosphate-dependent aminotransferase family.</text>
</comment>
<dbReference type="CDD" id="cd07377">
    <property type="entry name" value="WHTH_GntR"/>
    <property type="match status" value="1"/>
</dbReference>
<dbReference type="InterPro" id="IPR015424">
    <property type="entry name" value="PyrdxlP-dep_Trfase"/>
</dbReference>
<dbReference type="GO" id="GO:0003700">
    <property type="term" value="F:DNA-binding transcription factor activity"/>
    <property type="evidence" value="ECO:0007669"/>
    <property type="project" value="InterPro"/>
</dbReference>
<dbReference type="PANTHER" id="PTHR46577:SF1">
    <property type="entry name" value="HTH-TYPE TRANSCRIPTIONAL REGULATORY PROTEIN GABR"/>
    <property type="match status" value="1"/>
</dbReference>
<dbReference type="SUPFAM" id="SSF46785">
    <property type="entry name" value="Winged helix' DNA-binding domain"/>
    <property type="match status" value="1"/>
</dbReference>
<keyword evidence="2" id="KW-0663">Pyridoxal phosphate</keyword>
<dbReference type="Pfam" id="PF00392">
    <property type="entry name" value="GntR"/>
    <property type="match status" value="1"/>
</dbReference>
<evidence type="ECO:0000256" key="5">
    <source>
        <dbReference type="ARBA" id="ARBA00023163"/>
    </source>
</evidence>
<reference evidence="8" key="1">
    <citation type="submission" date="2011-12" db="EMBL/GenBank/DDBJ databases">
        <title>Complete sequence of Clostridium clariflavum DSM 19732.</title>
        <authorList>
            <consortium name="US DOE Joint Genome Institute"/>
            <person name="Lucas S."/>
            <person name="Han J."/>
            <person name="Lapidus A."/>
            <person name="Cheng J.-F."/>
            <person name="Goodwin L."/>
            <person name="Pitluck S."/>
            <person name="Peters L."/>
            <person name="Teshima H."/>
            <person name="Detter J.C."/>
            <person name="Han C."/>
            <person name="Tapia R."/>
            <person name="Land M."/>
            <person name="Hauser L."/>
            <person name="Kyrpides N."/>
            <person name="Ivanova N."/>
            <person name="Pagani I."/>
            <person name="Kitzmiller T."/>
            <person name="Lynd L."/>
            <person name="Izquierdo J."/>
            <person name="Woyke T."/>
        </authorList>
    </citation>
    <scope>NUCLEOTIDE SEQUENCE [LARGE SCALE GENOMIC DNA]</scope>
    <source>
        <strain evidence="8">DSM 19732 / NBRC 101661 / EBR45</strain>
    </source>
</reference>
<dbReference type="Gene3D" id="3.40.640.10">
    <property type="entry name" value="Type I PLP-dependent aspartate aminotransferase-like (Major domain)"/>
    <property type="match status" value="1"/>
</dbReference>
<feature type="domain" description="HTH gntR-type" evidence="6">
    <location>
        <begin position="12"/>
        <end position="80"/>
    </location>
</feature>
<dbReference type="GO" id="GO:0030170">
    <property type="term" value="F:pyridoxal phosphate binding"/>
    <property type="evidence" value="ECO:0007669"/>
    <property type="project" value="InterPro"/>
</dbReference>
<dbReference type="GO" id="GO:0008483">
    <property type="term" value="F:transaminase activity"/>
    <property type="evidence" value="ECO:0007669"/>
    <property type="project" value="UniProtKB-KW"/>
</dbReference>
<keyword evidence="5" id="KW-0804">Transcription</keyword>
<dbReference type="SMART" id="SM00345">
    <property type="entry name" value="HTH_GNTR"/>
    <property type="match status" value="1"/>
</dbReference>
<dbReference type="KEGG" id="ccl:Clocl_2201"/>
<evidence type="ECO:0000256" key="2">
    <source>
        <dbReference type="ARBA" id="ARBA00022898"/>
    </source>
</evidence>
<dbReference type="PROSITE" id="PS50949">
    <property type="entry name" value="HTH_GNTR"/>
    <property type="match status" value="1"/>
</dbReference>
<dbReference type="STRING" id="720554.Clocl_2201"/>
<accession>G8LXA2</accession>
<keyword evidence="3" id="KW-0805">Transcription regulation</keyword>
<dbReference type="HOGENOM" id="CLU_017584_0_1_9"/>
<dbReference type="Gene3D" id="1.10.10.10">
    <property type="entry name" value="Winged helix-like DNA-binding domain superfamily/Winged helix DNA-binding domain"/>
    <property type="match status" value="1"/>
</dbReference>
<gene>
    <name evidence="7" type="ordered locus">Clocl_2201</name>
</gene>
<dbReference type="Pfam" id="PF00155">
    <property type="entry name" value="Aminotran_1_2"/>
    <property type="match status" value="1"/>
</dbReference>
<dbReference type="InterPro" id="IPR051446">
    <property type="entry name" value="HTH_trans_reg/aminotransferase"/>
</dbReference>
<evidence type="ECO:0000256" key="3">
    <source>
        <dbReference type="ARBA" id="ARBA00023015"/>
    </source>
</evidence>